<evidence type="ECO:0000256" key="6">
    <source>
        <dbReference type="SAM" id="Phobius"/>
    </source>
</evidence>
<evidence type="ECO:0000259" key="8">
    <source>
        <dbReference type="PROSITE" id="PS51841"/>
    </source>
</evidence>
<accession>B6YRH2</accession>
<dbReference type="Pfam" id="PF00932">
    <property type="entry name" value="LTD"/>
    <property type="match status" value="1"/>
</dbReference>
<dbReference type="InterPro" id="IPR005899">
    <property type="entry name" value="Na_pump_deCOase"/>
</dbReference>
<comment type="subcellular location">
    <subcellularLocation>
        <location evidence="1">Cell membrane</location>
    </subcellularLocation>
</comment>
<evidence type="ECO:0000313" key="9">
    <source>
        <dbReference type="EMBL" id="BAG83794.1"/>
    </source>
</evidence>
<keyword evidence="10" id="KW-1185">Reference proteome</keyword>
<dbReference type="InterPro" id="IPR001322">
    <property type="entry name" value="Lamin_tail_dom"/>
</dbReference>
<keyword evidence="7" id="KW-0732">Signal</keyword>
<dbReference type="STRING" id="511995.CFPG_531"/>
<feature type="domain" description="LTD" evidence="8">
    <location>
        <begin position="23"/>
        <end position="150"/>
    </location>
</feature>
<dbReference type="EMBL" id="AP010656">
    <property type="protein sequence ID" value="BAG83794.1"/>
    <property type="molecule type" value="Genomic_DNA"/>
</dbReference>
<keyword evidence="2" id="KW-1003">Cell membrane</keyword>
<protein>
    <recommendedName>
        <fullName evidence="8">LTD domain-containing protein</fullName>
    </recommendedName>
</protein>
<evidence type="ECO:0000256" key="5">
    <source>
        <dbReference type="ARBA" id="ARBA00023136"/>
    </source>
</evidence>
<keyword evidence="4 6" id="KW-1133">Transmembrane helix</keyword>
<dbReference type="OrthoDB" id="1446022at2"/>
<evidence type="ECO:0000313" key="10">
    <source>
        <dbReference type="Proteomes" id="UP000000723"/>
    </source>
</evidence>
<evidence type="ECO:0000256" key="3">
    <source>
        <dbReference type="ARBA" id="ARBA00022692"/>
    </source>
</evidence>
<keyword evidence="5 6" id="KW-0472">Membrane</keyword>
<dbReference type="HOGENOM" id="CLU_955959_0_0_10"/>
<feature type="transmembrane region" description="Helical" evidence="6">
    <location>
        <begin position="215"/>
        <end position="236"/>
    </location>
</feature>
<feature type="signal peptide" evidence="7">
    <location>
        <begin position="1"/>
        <end position="27"/>
    </location>
</feature>
<evidence type="ECO:0000256" key="7">
    <source>
        <dbReference type="SAM" id="SignalP"/>
    </source>
</evidence>
<gene>
    <name evidence="9" type="ordered locus">CFPG_531</name>
</gene>
<evidence type="ECO:0000256" key="2">
    <source>
        <dbReference type="ARBA" id="ARBA00022475"/>
    </source>
</evidence>
<organism evidence="9 10">
    <name type="scientific">Azobacteroides pseudotrichonymphae genomovar. CFP2</name>
    <dbReference type="NCBI Taxonomy" id="511995"/>
    <lineage>
        <taxon>Bacteria</taxon>
        <taxon>Pseudomonadati</taxon>
        <taxon>Bacteroidota</taxon>
        <taxon>Bacteroidia</taxon>
        <taxon>Bacteroidales</taxon>
        <taxon>Candidatus Azobacteroides</taxon>
    </lineage>
</organism>
<dbReference type="Proteomes" id="UP000000723">
    <property type="component" value="Chromosome"/>
</dbReference>
<evidence type="ECO:0000256" key="4">
    <source>
        <dbReference type="ARBA" id="ARBA00022989"/>
    </source>
</evidence>
<dbReference type="InterPro" id="IPR036415">
    <property type="entry name" value="Lamin_tail_dom_sf"/>
</dbReference>
<dbReference type="GO" id="GO:0005886">
    <property type="term" value="C:plasma membrane"/>
    <property type="evidence" value="ECO:0007669"/>
    <property type="project" value="UniProtKB-SubCell"/>
</dbReference>
<dbReference type="GO" id="GO:0036376">
    <property type="term" value="P:sodium ion export across plasma membrane"/>
    <property type="evidence" value="ECO:0007669"/>
    <property type="project" value="InterPro"/>
</dbReference>
<proteinExistence type="predicted"/>
<dbReference type="GO" id="GO:0015081">
    <property type="term" value="F:sodium ion transmembrane transporter activity"/>
    <property type="evidence" value="ECO:0007669"/>
    <property type="project" value="InterPro"/>
</dbReference>
<dbReference type="PROSITE" id="PS51841">
    <property type="entry name" value="LTD"/>
    <property type="match status" value="1"/>
</dbReference>
<dbReference type="Pfam" id="PF04277">
    <property type="entry name" value="OAD_gamma"/>
    <property type="match status" value="1"/>
</dbReference>
<dbReference type="RefSeq" id="WP_012573555.1">
    <property type="nucleotide sequence ID" value="NC_011565.1"/>
</dbReference>
<keyword evidence="3 6" id="KW-0812">Transmembrane</keyword>
<name>B6YRH2_AZOPC</name>
<dbReference type="eggNOG" id="COG3630">
    <property type="taxonomic scope" value="Bacteria"/>
</dbReference>
<feature type="chain" id="PRO_5002850076" description="LTD domain-containing protein" evidence="7">
    <location>
        <begin position="28"/>
        <end position="320"/>
    </location>
</feature>
<dbReference type="KEGG" id="aps:CFPG_531"/>
<dbReference type="SUPFAM" id="SSF74853">
    <property type="entry name" value="Lamin A/C globular tail domain"/>
    <property type="match status" value="1"/>
</dbReference>
<evidence type="ECO:0000256" key="1">
    <source>
        <dbReference type="ARBA" id="ARBA00004236"/>
    </source>
</evidence>
<dbReference type="AlphaFoldDB" id="B6YRH2"/>
<sequence length="320" mass="36209">MFRVKYKTYKIVLVCLLVFYMIPKVQAQCTAALKINEILVINEDNFIDDYGKRSPWIEIYNSASGTVNIAGCFLTNDINEPRKYMVPKGDILTKIKPRQHILFWADNITTHGTFHLNFTLNPDEANFIALFDSDGKTLIDSVTIPVGQRANISYGLVEDGWDQKRLEKEIKLNSSYKSGNKLWVYYEKVTPNSNNRILDANSKIDNLEKNDNGGVGMTLTAMSVVFGGLIVLYLIFKVVGRVAILLSTRRTILASGITKEELKNIAQPSGEIFAAIAMAIYEATEMHDEENTIITIKNTARNYSPWNSKIYMLRETPSKK</sequence>
<reference evidence="10" key="1">
    <citation type="journal article" date="2008" name="Science">
        <title>Genome of an endosymbiont coupling N2 fixation to cellulolysis within RT protist cells in termite gut.</title>
        <authorList>
            <person name="Hongoh Y."/>
            <person name="Sharma V.K."/>
            <person name="Prakash T."/>
            <person name="Noda S."/>
            <person name="Toh H."/>
            <person name="Taylor T.D."/>
            <person name="Kudo T."/>
            <person name="Sakaki Y."/>
            <person name="Toyoda A."/>
            <person name="Hattori M."/>
            <person name="Ohkuma M."/>
        </authorList>
    </citation>
    <scope>NUCLEOTIDE SEQUENCE [LARGE SCALE GENOMIC DNA]</scope>
</reference>